<proteinExistence type="predicted"/>
<gene>
    <name evidence="1" type="ORF">FK268_05180</name>
</gene>
<organism evidence="1 2">
    <name type="scientific">Tsukamurella sputi</name>
    <dbReference type="NCBI Taxonomy" id="2591848"/>
    <lineage>
        <taxon>Bacteria</taxon>
        <taxon>Bacillati</taxon>
        <taxon>Actinomycetota</taxon>
        <taxon>Actinomycetes</taxon>
        <taxon>Mycobacteriales</taxon>
        <taxon>Tsukamurellaceae</taxon>
        <taxon>Tsukamurella</taxon>
    </lineage>
</organism>
<accession>A0A5C5RWL7</accession>
<dbReference type="AlphaFoldDB" id="A0A5C5RWL7"/>
<dbReference type="InterPro" id="IPR046053">
    <property type="entry name" value="DUF6011"/>
</dbReference>
<name>A0A5C5RWL7_9ACTN</name>
<protein>
    <submittedName>
        <fullName evidence="1">Uncharacterized protein</fullName>
    </submittedName>
</protein>
<reference evidence="1 2" key="2">
    <citation type="submission" date="2019-08" db="EMBL/GenBank/DDBJ databases">
        <title>Tsukamurella conjunctivitidis sp. nov., Tsukamurella assacharolytica sp. nov. and Tsukamurella sputae sp. nov. isolated from patients with conjunctivitis, bacteraemia (lymphoma) and respiratory infection (sputum) in Hong Kong.</title>
        <authorList>
            <person name="Fok K.M.N."/>
            <person name="Fong J.Y.H."/>
        </authorList>
    </citation>
    <scope>NUCLEOTIDE SEQUENCE [LARGE SCALE GENOMIC DNA]</scope>
    <source>
        <strain evidence="1 2">HKU70</strain>
    </source>
</reference>
<dbReference type="Proteomes" id="UP000319792">
    <property type="component" value="Unassembled WGS sequence"/>
</dbReference>
<dbReference type="RefSeq" id="WP_146431713.1">
    <property type="nucleotide sequence ID" value="NZ_VIGV01000001.1"/>
</dbReference>
<reference evidence="1 2" key="1">
    <citation type="submission" date="2019-06" db="EMBL/GenBank/DDBJ databases">
        <authorList>
            <person name="Teng J.L.L."/>
            <person name="Lee H.H."/>
            <person name="Lau S.K.P."/>
            <person name="Woo P.C.Y."/>
        </authorList>
    </citation>
    <scope>NUCLEOTIDE SEQUENCE [LARGE SCALE GENOMIC DNA]</scope>
    <source>
        <strain evidence="1 2">HKU70</strain>
    </source>
</reference>
<keyword evidence="2" id="KW-1185">Reference proteome</keyword>
<evidence type="ECO:0000313" key="2">
    <source>
        <dbReference type="Proteomes" id="UP000319792"/>
    </source>
</evidence>
<sequence>MIEDDDLPAGRIAATDAQIFEAMGNGWALVPLCSRCGAPLTAKASRVRGIGPVCARKTA</sequence>
<dbReference type="EMBL" id="VIGV01000001">
    <property type="protein sequence ID" value="TWS26615.1"/>
    <property type="molecule type" value="Genomic_DNA"/>
</dbReference>
<dbReference type="Pfam" id="PF19474">
    <property type="entry name" value="DUF6011"/>
    <property type="match status" value="1"/>
</dbReference>
<comment type="caution">
    <text evidence="1">The sequence shown here is derived from an EMBL/GenBank/DDBJ whole genome shotgun (WGS) entry which is preliminary data.</text>
</comment>
<evidence type="ECO:0000313" key="1">
    <source>
        <dbReference type="EMBL" id="TWS26615.1"/>
    </source>
</evidence>